<evidence type="ECO:0000256" key="1">
    <source>
        <dbReference type="SAM" id="MobiDB-lite"/>
    </source>
</evidence>
<feature type="compositionally biased region" description="Acidic residues" evidence="1">
    <location>
        <begin position="484"/>
        <end position="493"/>
    </location>
</feature>
<feature type="compositionally biased region" description="Low complexity" evidence="1">
    <location>
        <begin position="371"/>
        <end position="407"/>
    </location>
</feature>
<feature type="compositionally biased region" description="Low complexity" evidence="1">
    <location>
        <begin position="28"/>
        <end position="62"/>
    </location>
</feature>
<feature type="compositionally biased region" description="Acidic residues" evidence="1">
    <location>
        <begin position="554"/>
        <end position="564"/>
    </location>
</feature>
<protein>
    <submittedName>
        <fullName evidence="2">Uncharacterized protein</fullName>
    </submittedName>
</protein>
<gene>
    <name evidence="2" type="ORF">PGQ11_005471</name>
</gene>
<organism evidence="2 3">
    <name type="scientific">Apiospora arundinis</name>
    <dbReference type="NCBI Taxonomy" id="335852"/>
    <lineage>
        <taxon>Eukaryota</taxon>
        <taxon>Fungi</taxon>
        <taxon>Dikarya</taxon>
        <taxon>Ascomycota</taxon>
        <taxon>Pezizomycotina</taxon>
        <taxon>Sordariomycetes</taxon>
        <taxon>Xylariomycetidae</taxon>
        <taxon>Amphisphaeriales</taxon>
        <taxon>Apiosporaceae</taxon>
        <taxon>Apiospora</taxon>
    </lineage>
</organism>
<evidence type="ECO:0000313" key="3">
    <source>
        <dbReference type="Proteomes" id="UP001390339"/>
    </source>
</evidence>
<sequence>MVDKNVASGSGSDHGEEKEGDFNIPGFAGRPDAAQRAPRAQRQQSGRAGLLSSSRGLPRLPQIVSLERDTPETGIRIPGSLAGIRDDWRGCPSYWTPSATVQRPRTPPTRQEWDRLLRHDTFRDGRPRPRAADVLPIPMRSAALQQPRPDLTPLEITDDEISRRLVENLRSEFPDYVNNFLSQEAPPRYPTHRNVRGGGHPSSRPGHRGHHRAQSPPGHSRSSAIIIDDDHHENTNRYQESHRPLRRPTGALHQADTSFSWHDSTNGLAMLSDVAATRAPARNPQAVFSSVPYTRYSHPEQSYGSRVSYQSSYDQSSGGRTHGYYHADGRQANSPATNRFNDSRSALRTADHFVSPTLASVNRRAADEHTPTTAITPTAPSELSPQLPSLSTLHPRSSALGSSSLLPLPSPHETSQSTTSPTAAAAAASSSPFTTSQLPRLRYLGQGPLPDSAPLPTPSSSSPLRLSARRADAVDSVPYHTGETTEEEDPDSEEVARLQLHRHQRQERQRREAEEDTNETEYRPKTKTRTAVVGSRGRRQQQHRQEQPQRREVDPDETQLEDEVGESRTRPQPQQQQRQHQRRGGRNSQHPQPQEEESDRPDDDDDYEDE</sequence>
<feature type="compositionally biased region" description="Polar residues" evidence="1">
    <location>
        <begin position="331"/>
        <end position="341"/>
    </location>
</feature>
<proteinExistence type="predicted"/>
<feature type="region of interest" description="Disordered" evidence="1">
    <location>
        <begin position="181"/>
        <end position="224"/>
    </location>
</feature>
<feature type="compositionally biased region" description="Low complexity" evidence="1">
    <location>
        <begin position="305"/>
        <end position="319"/>
    </location>
</feature>
<name>A0ABR2JC42_9PEZI</name>
<feature type="compositionally biased region" description="Basic and acidic residues" evidence="1">
    <location>
        <begin position="543"/>
        <end position="553"/>
    </location>
</feature>
<feature type="region of interest" description="Disordered" evidence="1">
    <location>
        <begin position="297"/>
        <end position="341"/>
    </location>
</feature>
<feature type="region of interest" description="Disordered" evidence="1">
    <location>
        <begin position="358"/>
        <end position="610"/>
    </location>
</feature>
<accession>A0ABR2JC42</accession>
<feature type="compositionally biased region" description="Low complexity" evidence="1">
    <location>
        <begin position="414"/>
        <end position="437"/>
    </location>
</feature>
<dbReference type="EMBL" id="JAPCWZ010000003">
    <property type="protein sequence ID" value="KAK8874957.1"/>
    <property type="molecule type" value="Genomic_DNA"/>
</dbReference>
<evidence type="ECO:0000313" key="2">
    <source>
        <dbReference type="EMBL" id="KAK8874957.1"/>
    </source>
</evidence>
<keyword evidence="3" id="KW-1185">Reference proteome</keyword>
<reference evidence="2 3" key="1">
    <citation type="journal article" date="2024" name="IMA Fungus">
        <title>Apiospora arundinis, a panoply of carbohydrate-active enzymes and secondary metabolites.</title>
        <authorList>
            <person name="Sorensen T."/>
            <person name="Petersen C."/>
            <person name="Muurmann A.T."/>
            <person name="Christiansen J.V."/>
            <person name="Brundto M.L."/>
            <person name="Overgaard C.K."/>
            <person name="Boysen A.T."/>
            <person name="Wollenberg R.D."/>
            <person name="Larsen T.O."/>
            <person name="Sorensen J.L."/>
            <person name="Nielsen K.L."/>
            <person name="Sondergaard T.E."/>
        </authorList>
    </citation>
    <scope>NUCLEOTIDE SEQUENCE [LARGE SCALE GENOMIC DNA]</scope>
    <source>
        <strain evidence="2 3">AAU 773</strain>
    </source>
</reference>
<feature type="compositionally biased region" description="Acidic residues" evidence="1">
    <location>
        <begin position="594"/>
        <end position="610"/>
    </location>
</feature>
<feature type="region of interest" description="Disordered" evidence="1">
    <location>
        <begin position="1"/>
        <end position="82"/>
    </location>
</feature>
<comment type="caution">
    <text evidence="2">The sequence shown here is derived from an EMBL/GenBank/DDBJ whole genome shotgun (WGS) entry which is preliminary data.</text>
</comment>
<dbReference type="Proteomes" id="UP001390339">
    <property type="component" value="Unassembled WGS sequence"/>
</dbReference>